<dbReference type="SUPFAM" id="SSF55144">
    <property type="entry name" value="LigT-like"/>
    <property type="match status" value="1"/>
</dbReference>
<dbReference type="AlphaFoldDB" id="A0A0L0D267"/>
<dbReference type="OrthoDB" id="514292at2759"/>
<dbReference type="Proteomes" id="UP000054408">
    <property type="component" value="Unassembled WGS sequence"/>
</dbReference>
<dbReference type="RefSeq" id="XP_013760512.1">
    <property type="nucleotide sequence ID" value="XM_013905058.1"/>
</dbReference>
<dbReference type="GO" id="GO:0004113">
    <property type="term" value="F:2',3'-cyclic-nucleotide 3'-phosphodiesterase activity"/>
    <property type="evidence" value="ECO:0007669"/>
    <property type="project" value="TreeGrafter"/>
</dbReference>
<dbReference type="InterPro" id="IPR009097">
    <property type="entry name" value="Cyclic_Pdiesterase"/>
</dbReference>
<dbReference type="GO" id="GO:0009187">
    <property type="term" value="P:cyclic nucleotide metabolic process"/>
    <property type="evidence" value="ECO:0007669"/>
    <property type="project" value="TreeGrafter"/>
</dbReference>
<dbReference type="EMBL" id="GL349442">
    <property type="protein sequence ID" value="KNC46215.1"/>
    <property type="molecule type" value="Genomic_DNA"/>
</dbReference>
<proteinExistence type="predicted"/>
<accession>A0A0L0D267</accession>
<dbReference type="GeneID" id="25562325"/>
<dbReference type="Gene3D" id="3.90.1140.10">
    <property type="entry name" value="Cyclic phosphodiesterase"/>
    <property type="match status" value="1"/>
</dbReference>
<dbReference type="InterPro" id="IPR012386">
    <property type="entry name" value="Cyclic-nucl_3Pdiesterase"/>
</dbReference>
<dbReference type="eggNOG" id="ENOG502S7MQ">
    <property type="taxonomic scope" value="Eukaryota"/>
</dbReference>
<evidence type="ECO:0000313" key="1">
    <source>
        <dbReference type="EMBL" id="KNC46215.1"/>
    </source>
</evidence>
<keyword evidence="2" id="KW-1185">Reference proteome</keyword>
<dbReference type="OMA" id="AVYSVWA"/>
<sequence length="189" mass="19950">MSSPTGQAFSGYSLWLVPPEPVAASFAATIVEASAEVNTPPFPPHVTLLGGLPESVTEADARRGCEAIAAAVGPYEMVVTGVDVLPDSMFRCVFLRIDPTADVLAAFETAKTALAVADVDKYAGYMPHLSLVYADIDLESRERMAAAIGPKHDGESFTVSRLELWDTAGVHSEWSMVAAYELAGGSGDK</sequence>
<name>A0A0L0D267_THETB</name>
<dbReference type="PANTHER" id="PTHR28141:SF1">
    <property type="entry name" value="2',3'-CYCLIC-NUCLEOTIDE 3'-PHOSPHODIESTERASE"/>
    <property type="match status" value="1"/>
</dbReference>
<organism evidence="1 2">
    <name type="scientific">Thecamonas trahens ATCC 50062</name>
    <dbReference type="NCBI Taxonomy" id="461836"/>
    <lineage>
        <taxon>Eukaryota</taxon>
        <taxon>Apusozoa</taxon>
        <taxon>Apusomonadida</taxon>
        <taxon>Apusomonadidae</taxon>
        <taxon>Thecamonas</taxon>
    </lineage>
</organism>
<dbReference type="PANTHER" id="PTHR28141">
    <property type="entry name" value="2',3'-CYCLIC-NUCLEOTIDE 3'-PHOSPHODIESTERASE"/>
    <property type="match status" value="1"/>
</dbReference>
<reference evidence="1 2" key="1">
    <citation type="submission" date="2010-05" db="EMBL/GenBank/DDBJ databases">
        <title>The Genome Sequence of Thecamonas trahens ATCC 50062.</title>
        <authorList>
            <consortium name="The Broad Institute Genome Sequencing Platform"/>
            <person name="Russ C."/>
            <person name="Cuomo C."/>
            <person name="Shea T."/>
            <person name="Young S.K."/>
            <person name="Zeng Q."/>
            <person name="Koehrsen M."/>
            <person name="Haas B."/>
            <person name="Borodovsky M."/>
            <person name="Guigo R."/>
            <person name="Alvarado L."/>
            <person name="Berlin A."/>
            <person name="Bochicchio J."/>
            <person name="Borenstein D."/>
            <person name="Chapman S."/>
            <person name="Chen Z."/>
            <person name="Freedman E."/>
            <person name="Gellesch M."/>
            <person name="Goldberg J."/>
            <person name="Griggs A."/>
            <person name="Gujja S."/>
            <person name="Heilman E."/>
            <person name="Heiman D."/>
            <person name="Hepburn T."/>
            <person name="Howarth C."/>
            <person name="Jen D."/>
            <person name="Larson L."/>
            <person name="Mehta T."/>
            <person name="Park D."/>
            <person name="Pearson M."/>
            <person name="Roberts A."/>
            <person name="Saif S."/>
            <person name="Shenoy N."/>
            <person name="Sisk P."/>
            <person name="Stolte C."/>
            <person name="Sykes S."/>
            <person name="Thomson T."/>
            <person name="Walk T."/>
            <person name="White J."/>
            <person name="Yandava C."/>
            <person name="Burger G."/>
            <person name="Gray M.W."/>
            <person name="Holland P.W.H."/>
            <person name="King N."/>
            <person name="Lang F.B.F."/>
            <person name="Roger A.J."/>
            <person name="Ruiz-Trillo I."/>
            <person name="Lander E."/>
            <person name="Nusbaum C."/>
        </authorList>
    </citation>
    <scope>NUCLEOTIDE SEQUENCE [LARGE SCALE GENOMIC DNA]</scope>
    <source>
        <strain evidence="1 2">ATCC 50062</strain>
    </source>
</reference>
<dbReference type="Pfam" id="PF13563">
    <property type="entry name" value="2_5_RNA_ligase2"/>
    <property type="match status" value="1"/>
</dbReference>
<evidence type="ECO:0000313" key="2">
    <source>
        <dbReference type="Proteomes" id="UP000054408"/>
    </source>
</evidence>
<gene>
    <name evidence="1" type="ORF">AMSG_02666</name>
</gene>
<protein>
    <submittedName>
        <fullName evidence="1">Cyclic phosphodiesterase</fullName>
    </submittedName>
</protein>